<dbReference type="InParanoid" id="H2YYT9"/>
<evidence type="ECO:0000313" key="1">
    <source>
        <dbReference type="Ensembl" id="ENSCSAVP00000010500.1"/>
    </source>
</evidence>
<protein>
    <submittedName>
        <fullName evidence="1">Uncharacterized protein</fullName>
    </submittedName>
</protein>
<reference evidence="1" key="2">
    <citation type="submission" date="2025-08" db="UniProtKB">
        <authorList>
            <consortium name="Ensembl"/>
        </authorList>
    </citation>
    <scope>IDENTIFICATION</scope>
</reference>
<sequence>MCAGWQIDGKTVGKLLPTDAATTNVSDAWTTESVVSVRTNNQAPRVDTSQEELWDLFTTRRSAALITPTRTTSPLQGAWNRDIPVQPSVTRMQRCGGDAINGRPAPGGE</sequence>
<dbReference type="Ensembl" id="ENSCSAVT00000010627.1">
    <property type="protein sequence ID" value="ENSCSAVP00000010500.1"/>
    <property type="gene ID" value="ENSCSAVG00000006181.1"/>
</dbReference>
<dbReference type="AlphaFoldDB" id="H2YYT9"/>
<keyword evidence="2" id="KW-1185">Reference proteome</keyword>
<name>H2YYT9_CIOSA</name>
<reference evidence="2" key="1">
    <citation type="submission" date="2003-08" db="EMBL/GenBank/DDBJ databases">
        <authorList>
            <person name="Birren B."/>
            <person name="Nusbaum C."/>
            <person name="Abebe A."/>
            <person name="Abouelleil A."/>
            <person name="Adekoya E."/>
            <person name="Ait-zahra M."/>
            <person name="Allen N."/>
            <person name="Allen T."/>
            <person name="An P."/>
            <person name="Anderson M."/>
            <person name="Anderson S."/>
            <person name="Arachchi H."/>
            <person name="Armbruster J."/>
            <person name="Bachantsang P."/>
            <person name="Baldwin J."/>
            <person name="Barry A."/>
            <person name="Bayul T."/>
            <person name="Blitshsteyn B."/>
            <person name="Bloom T."/>
            <person name="Blye J."/>
            <person name="Boguslavskiy L."/>
            <person name="Borowsky M."/>
            <person name="Boukhgalter B."/>
            <person name="Brunache A."/>
            <person name="Butler J."/>
            <person name="Calixte N."/>
            <person name="Calvo S."/>
            <person name="Camarata J."/>
            <person name="Campo K."/>
            <person name="Chang J."/>
            <person name="Cheshatsang Y."/>
            <person name="Citroen M."/>
            <person name="Collymore A."/>
            <person name="Considine T."/>
            <person name="Cook A."/>
            <person name="Cooke P."/>
            <person name="Corum B."/>
            <person name="Cuomo C."/>
            <person name="David R."/>
            <person name="Dawoe T."/>
            <person name="Degray S."/>
            <person name="Dodge S."/>
            <person name="Dooley K."/>
            <person name="Dorje P."/>
            <person name="Dorjee K."/>
            <person name="Dorris L."/>
            <person name="Duffey N."/>
            <person name="Dupes A."/>
            <person name="Elkins T."/>
            <person name="Engels R."/>
            <person name="Erickson J."/>
            <person name="Farina A."/>
            <person name="Faro S."/>
            <person name="Ferreira P."/>
            <person name="Fischer H."/>
            <person name="Fitzgerald M."/>
            <person name="Foley K."/>
            <person name="Gage D."/>
            <person name="Galagan J."/>
            <person name="Gearin G."/>
            <person name="Gnerre S."/>
            <person name="Gnirke A."/>
            <person name="Goyette A."/>
            <person name="Graham J."/>
            <person name="Grandbois E."/>
            <person name="Gyaltsen K."/>
            <person name="Hafez N."/>
            <person name="Hagopian D."/>
            <person name="Hagos B."/>
            <person name="Hall J."/>
            <person name="Hatcher B."/>
            <person name="Heller A."/>
            <person name="Higgins H."/>
            <person name="Honan T."/>
            <person name="Horn A."/>
            <person name="Houde N."/>
            <person name="Hughes L."/>
            <person name="Hulme W."/>
            <person name="Husby E."/>
            <person name="Iliev I."/>
            <person name="Jaffe D."/>
            <person name="Jones C."/>
            <person name="Kamal M."/>
            <person name="Kamat A."/>
            <person name="Kamvysselis M."/>
            <person name="Karlsson E."/>
            <person name="Kells C."/>
            <person name="Kieu A."/>
            <person name="Kisner P."/>
            <person name="Kodira C."/>
            <person name="Kulbokas E."/>
            <person name="Labutti K."/>
            <person name="Lama D."/>
            <person name="Landers T."/>
            <person name="Leger J."/>
            <person name="Levine S."/>
            <person name="Lewis D."/>
            <person name="Lewis T."/>
            <person name="Lindblad-toh K."/>
            <person name="Liu X."/>
            <person name="Lokyitsang T."/>
            <person name="Lokyitsang Y."/>
            <person name="Lucien O."/>
            <person name="Lui A."/>
            <person name="Ma L.J."/>
            <person name="Mabbitt R."/>
            <person name="Macdonald J."/>
            <person name="Maclean C."/>
            <person name="Major J."/>
            <person name="Manning J."/>
            <person name="Marabella R."/>
            <person name="Maru K."/>
            <person name="Matthews C."/>
            <person name="Mauceli E."/>
            <person name="Mccarthy M."/>
            <person name="Mcdonough S."/>
            <person name="Mcghee T."/>
            <person name="Meldrim J."/>
            <person name="Meneus L."/>
            <person name="Mesirov J."/>
            <person name="Mihalev A."/>
            <person name="Mihova T."/>
            <person name="Mikkelsen T."/>
            <person name="Mlenga V."/>
            <person name="Moru K."/>
            <person name="Mozes J."/>
            <person name="Mulrain L."/>
            <person name="Munson G."/>
            <person name="Naylor J."/>
            <person name="Newes C."/>
            <person name="Nguyen C."/>
            <person name="Nguyen N."/>
            <person name="Nguyen T."/>
            <person name="Nicol R."/>
            <person name="Nielsen C."/>
            <person name="Nizzari M."/>
            <person name="Norbu C."/>
            <person name="Norbu N."/>
            <person name="O'donnell P."/>
            <person name="Okoawo O."/>
            <person name="O'leary S."/>
            <person name="Omotosho B."/>
            <person name="O'neill K."/>
            <person name="Osman S."/>
            <person name="Parker S."/>
            <person name="Perrin D."/>
            <person name="Phunkhang P."/>
            <person name="Piqani B."/>
            <person name="Purcell S."/>
            <person name="Rachupka T."/>
            <person name="Ramasamy U."/>
            <person name="Rameau R."/>
            <person name="Ray V."/>
            <person name="Raymond C."/>
            <person name="Retta R."/>
            <person name="Richardson S."/>
            <person name="Rise C."/>
            <person name="Rodriguez J."/>
            <person name="Rogers J."/>
            <person name="Rogov P."/>
            <person name="Rutman M."/>
            <person name="Schupbach R."/>
            <person name="Seaman C."/>
            <person name="Settipalli S."/>
            <person name="Sharpe T."/>
            <person name="Sheridan J."/>
            <person name="Sherpa N."/>
            <person name="Shi J."/>
            <person name="Smirnov S."/>
            <person name="Smith C."/>
            <person name="Sougnez C."/>
            <person name="Spencer B."/>
            <person name="Stalker J."/>
            <person name="Stange-thomann N."/>
            <person name="Stavropoulos S."/>
            <person name="Stetson K."/>
            <person name="Stone C."/>
            <person name="Stone S."/>
            <person name="Stubbs M."/>
            <person name="Talamas J."/>
            <person name="Tchuinga P."/>
            <person name="Tenzing P."/>
            <person name="Tesfaye S."/>
            <person name="Theodore J."/>
            <person name="Thoulutsang Y."/>
            <person name="Topham K."/>
            <person name="Towey S."/>
            <person name="Tsamla T."/>
            <person name="Tsomo N."/>
            <person name="Vallee D."/>
            <person name="Vassiliev H."/>
            <person name="Venkataraman V."/>
            <person name="Vinson J."/>
            <person name="Vo A."/>
            <person name="Wade C."/>
            <person name="Wang S."/>
            <person name="Wangchuk T."/>
            <person name="Wangdi T."/>
            <person name="Whittaker C."/>
            <person name="Wilkinson J."/>
            <person name="Wu Y."/>
            <person name="Wyman D."/>
            <person name="Yadav S."/>
            <person name="Yang S."/>
            <person name="Yang X."/>
            <person name="Yeager S."/>
            <person name="Yee E."/>
            <person name="Young G."/>
            <person name="Zainoun J."/>
            <person name="Zembeck L."/>
            <person name="Zimmer A."/>
            <person name="Zody M."/>
            <person name="Lander E."/>
        </authorList>
    </citation>
    <scope>NUCLEOTIDE SEQUENCE [LARGE SCALE GENOMIC DNA]</scope>
</reference>
<accession>H2YYT9</accession>
<dbReference type="HOGENOM" id="CLU_2189835_0_0_1"/>
<evidence type="ECO:0000313" key="2">
    <source>
        <dbReference type="Proteomes" id="UP000007875"/>
    </source>
</evidence>
<organism evidence="1 2">
    <name type="scientific">Ciona savignyi</name>
    <name type="common">Pacific transparent sea squirt</name>
    <dbReference type="NCBI Taxonomy" id="51511"/>
    <lineage>
        <taxon>Eukaryota</taxon>
        <taxon>Metazoa</taxon>
        <taxon>Chordata</taxon>
        <taxon>Tunicata</taxon>
        <taxon>Ascidiacea</taxon>
        <taxon>Phlebobranchia</taxon>
        <taxon>Cionidae</taxon>
        <taxon>Ciona</taxon>
    </lineage>
</organism>
<proteinExistence type="predicted"/>
<reference evidence="1" key="3">
    <citation type="submission" date="2025-09" db="UniProtKB">
        <authorList>
            <consortium name="Ensembl"/>
        </authorList>
    </citation>
    <scope>IDENTIFICATION</scope>
</reference>
<dbReference type="Proteomes" id="UP000007875">
    <property type="component" value="Unassembled WGS sequence"/>
</dbReference>